<dbReference type="UniPathway" id="UPA00269">
    <property type="reaction ID" value="UER00713"/>
</dbReference>
<comment type="cofactor">
    <cofactor evidence="1 12">
        <name>heme b</name>
        <dbReference type="ChEBI" id="CHEBI:60344"/>
    </cofactor>
</comment>
<dbReference type="HAMAP" id="MF_01665">
    <property type="entry name" value="HemeA_synth_type2"/>
    <property type="match status" value="1"/>
</dbReference>
<keyword evidence="5 12" id="KW-1133">Transmembrane helix</keyword>
<feature type="transmembrane region" description="Helical" evidence="12">
    <location>
        <begin position="168"/>
        <end position="190"/>
    </location>
</feature>
<evidence type="ECO:0000256" key="5">
    <source>
        <dbReference type="ARBA" id="ARBA00022989"/>
    </source>
</evidence>
<dbReference type="GO" id="GO:0120547">
    <property type="term" value="F:heme A synthase activity"/>
    <property type="evidence" value="ECO:0007669"/>
    <property type="project" value="UniProtKB-EC"/>
</dbReference>
<evidence type="ECO:0000313" key="13">
    <source>
        <dbReference type="EMBL" id="RDV01320.1"/>
    </source>
</evidence>
<dbReference type="GO" id="GO:0005886">
    <property type="term" value="C:plasma membrane"/>
    <property type="evidence" value="ECO:0007669"/>
    <property type="project" value="UniProtKB-SubCell"/>
</dbReference>
<comment type="function">
    <text evidence="12">Catalyzes the conversion of heme O to heme A by two successive hydroxylations of the methyl group at C8. The first hydroxylation forms heme I, the second hydroxylation results in an unstable dihydroxymethyl group, which spontaneously dehydrates, resulting in the formyl group of heme A.</text>
</comment>
<dbReference type="OrthoDB" id="9793156at2"/>
<dbReference type="Pfam" id="PF02628">
    <property type="entry name" value="COX15-CtaA"/>
    <property type="match status" value="1"/>
</dbReference>
<dbReference type="InterPro" id="IPR003780">
    <property type="entry name" value="COX15/CtaA_fam"/>
</dbReference>
<feature type="transmembrane region" description="Helical" evidence="12">
    <location>
        <begin position="324"/>
        <end position="341"/>
    </location>
</feature>
<feature type="transmembrane region" description="Helical" evidence="12">
    <location>
        <begin position="296"/>
        <end position="318"/>
    </location>
</feature>
<dbReference type="RefSeq" id="WP_115518838.1">
    <property type="nucleotide sequence ID" value="NZ_QRGO01000003.1"/>
</dbReference>
<feature type="transmembrane region" description="Helical" evidence="12">
    <location>
        <begin position="202"/>
        <end position="224"/>
    </location>
</feature>
<feature type="binding site" description="axial binding residue" evidence="12">
    <location>
        <position position="326"/>
    </location>
    <ligand>
        <name>heme</name>
        <dbReference type="ChEBI" id="CHEBI:30413"/>
    </ligand>
    <ligandPart>
        <name>Fe</name>
        <dbReference type="ChEBI" id="CHEBI:18248"/>
    </ligandPart>
</feature>
<dbReference type="AlphaFoldDB" id="A0A371B198"/>
<evidence type="ECO:0000256" key="9">
    <source>
        <dbReference type="ARBA" id="ARBA00023136"/>
    </source>
</evidence>
<comment type="pathway">
    <text evidence="10 12">Porphyrin-containing compound metabolism; heme A biosynthesis; heme A from heme O: step 1/1.</text>
</comment>
<dbReference type="Proteomes" id="UP000263993">
    <property type="component" value="Unassembled WGS sequence"/>
</dbReference>
<evidence type="ECO:0000256" key="2">
    <source>
        <dbReference type="ARBA" id="ARBA00004141"/>
    </source>
</evidence>
<comment type="subcellular location">
    <subcellularLocation>
        <location evidence="12">Cell membrane</location>
        <topology evidence="12">Multi-pass membrane protein</topology>
    </subcellularLocation>
    <subcellularLocation>
        <location evidence="2">Membrane</location>
        <topology evidence="2">Multi-pass membrane protein</topology>
    </subcellularLocation>
</comment>
<evidence type="ECO:0000256" key="3">
    <source>
        <dbReference type="ARBA" id="ARBA00022692"/>
    </source>
</evidence>
<dbReference type="EMBL" id="QRGO01000003">
    <property type="protein sequence ID" value="RDV01320.1"/>
    <property type="molecule type" value="Genomic_DNA"/>
</dbReference>
<keyword evidence="4 12" id="KW-0479">Metal-binding</keyword>
<dbReference type="InterPro" id="IPR023754">
    <property type="entry name" value="HemeA_Synthase_type2"/>
</dbReference>
<evidence type="ECO:0000256" key="1">
    <source>
        <dbReference type="ARBA" id="ARBA00001970"/>
    </source>
</evidence>
<feature type="transmembrane region" description="Helical" evidence="12">
    <location>
        <begin position="20"/>
        <end position="39"/>
    </location>
</feature>
<feature type="transmembrane region" description="Helical" evidence="12">
    <location>
        <begin position="103"/>
        <end position="121"/>
    </location>
</feature>
<gene>
    <name evidence="12" type="primary">ctaA</name>
    <name evidence="13" type="ORF">DXH78_19030</name>
</gene>
<proteinExistence type="inferred from homology"/>
<evidence type="ECO:0000256" key="6">
    <source>
        <dbReference type="ARBA" id="ARBA00023002"/>
    </source>
</evidence>
<comment type="caution">
    <text evidence="13">The sequence shown here is derived from an EMBL/GenBank/DDBJ whole genome shotgun (WGS) entry which is preliminary data.</text>
</comment>
<keyword evidence="8 12" id="KW-0350">Heme biosynthesis</keyword>
<feature type="transmembrane region" description="Helical" evidence="12">
    <location>
        <begin position="266"/>
        <end position="284"/>
    </location>
</feature>
<accession>A0A371B198</accession>
<reference evidence="14" key="1">
    <citation type="submission" date="2018-08" db="EMBL/GenBank/DDBJ databases">
        <authorList>
            <person name="Kim S.-J."/>
            <person name="Jung G.-Y."/>
        </authorList>
    </citation>
    <scope>NUCLEOTIDE SEQUENCE [LARGE SCALE GENOMIC DNA]</scope>
    <source>
        <strain evidence="14">GY_H</strain>
    </source>
</reference>
<name>A0A371B198_9BRAD</name>
<dbReference type="PANTHER" id="PTHR23289">
    <property type="entry name" value="CYTOCHROME C OXIDASE ASSEMBLY PROTEIN COX15"/>
    <property type="match status" value="1"/>
</dbReference>
<evidence type="ECO:0000256" key="12">
    <source>
        <dbReference type="HAMAP-Rule" id="MF_01665"/>
    </source>
</evidence>
<dbReference type="GO" id="GO:0006784">
    <property type="term" value="P:heme A biosynthetic process"/>
    <property type="evidence" value="ECO:0007669"/>
    <property type="project" value="UniProtKB-UniRule"/>
</dbReference>
<dbReference type="GO" id="GO:0046872">
    <property type="term" value="F:metal ion binding"/>
    <property type="evidence" value="ECO:0007669"/>
    <property type="project" value="UniProtKB-KW"/>
</dbReference>
<evidence type="ECO:0000256" key="8">
    <source>
        <dbReference type="ARBA" id="ARBA00023133"/>
    </source>
</evidence>
<comment type="subunit">
    <text evidence="12">Interacts with CtaB.</text>
</comment>
<keyword evidence="12" id="KW-1003">Cell membrane</keyword>
<dbReference type="PANTHER" id="PTHR23289:SF2">
    <property type="entry name" value="CYTOCHROME C OXIDASE ASSEMBLY PROTEIN COX15 HOMOLOG"/>
    <property type="match status" value="1"/>
</dbReference>
<sequence length="360" mass="39405">MPDPLSVPSSAAPKTGAVRLWLYCVAAMIFLTLVVGGATRLTESGLSITEWKPVTGVLPPLSDADWQAEFDKYRQIPQYQQVNKGMSLAAFKTIFYWEWSHRLLARTTGFVFLVPFLFFLWRGMIPRGLKTRLWLIFAGGAALGAVGWWMVSSGLAGSNLTSVSQYRLAFHLTLACAIYFAVLWTARGLLPQGEAAPPRLRIAALVLALLVLVQIYLGALVAGLDAGLIYNTWPLIDGSVIPEAARLWHIDPAWRNLFENTLTVQFVHRMMAYTIWLIAAWHVYDAWKNQRAAGGAVVVFVFVTAQAVLGIATLLHMVPLSLAIAHQALAVIVLTVAVVHAQRLSPRAPVAALKPVGQAA</sequence>
<evidence type="ECO:0000256" key="7">
    <source>
        <dbReference type="ARBA" id="ARBA00023004"/>
    </source>
</evidence>
<evidence type="ECO:0000256" key="4">
    <source>
        <dbReference type="ARBA" id="ARBA00022723"/>
    </source>
</evidence>
<feature type="transmembrane region" description="Helical" evidence="12">
    <location>
        <begin position="133"/>
        <end position="156"/>
    </location>
</feature>
<evidence type="ECO:0000256" key="10">
    <source>
        <dbReference type="ARBA" id="ARBA00044501"/>
    </source>
</evidence>
<keyword evidence="9 12" id="KW-0472">Membrane</keyword>
<dbReference type="EC" id="1.17.99.9" evidence="12"/>
<keyword evidence="14" id="KW-1185">Reference proteome</keyword>
<evidence type="ECO:0000256" key="11">
    <source>
        <dbReference type="ARBA" id="ARBA00048044"/>
    </source>
</evidence>
<keyword evidence="3 12" id="KW-0812">Transmembrane</keyword>
<evidence type="ECO:0000313" key="14">
    <source>
        <dbReference type="Proteomes" id="UP000263993"/>
    </source>
</evidence>
<feature type="binding site" description="axial binding residue" evidence="12">
    <location>
        <position position="268"/>
    </location>
    <ligand>
        <name>heme</name>
        <dbReference type="ChEBI" id="CHEBI:30413"/>
    </ligand>
    <ligandPart>
        <name>Fe</name>
        <dbReference type="ChEBI" id="CHEBI:18248"/>
    </ligandPart>
</feature>
<comment type="similarity">
    <text evidence="12">Belongs to the COX15/CtaA family. Type 2 subfamily.</text>
</comment>
<comment type="catalytic activity">
    <reaction evidence="11">
        <text>Fe(II)-heme o + 2 A + H2O = Fe(II)-heme a + 2 AH2</text>
        <dbReference type="Rhea" id="RHEA:63388"/>
        <dbReference type="ChEBI" id="CHEBI:13193"/>
        <dbReference type="ChEBI" id="CHEBI:15377"/>
        <dbReference type="ChEBI" id="CHEBI:17499"/>
        <dbReference type="ChEBI" id="CHEBI:60530"/>
        <dbReference type="ChEBI" id="CHEBI:61715"/>
        <dbReference type="EC" id="1.17.99.9"/>
    </reaction>
    <physiologicalReaction direction="left-to-right" evidence="11">
        <dbReference type="Rhea" id="RHEA:63389"/>
    </physiologicalReaction>
</comment>
<protein>
    <recommendedName>
        <fullName evidence="12">Heme A synthase</fullName>
        <shortName evidence="12">HAS</shortName>
        <ecNumber evidence="12">1.17.99.9</ecNumber>
    </recommendedName>
    <alternativeName>
        <fullName evidence="12">Cytochrome aa3-controlling protein</fullName>
    </alternativeName>
</protein>
<organism evidence="13 14">
    <name type="scientific">Undibacter mobilis</name>
    <dbReference type="NCBI Taxonomy" id="2292256"/>
    <lineage>
        <taxon>Bacteria</taxon>
        <taxon>Pseudomonadati</taxon>
        <taxon>Pseudomonadota</taxon>
        <taxon>Alphaproteobacteria</taxon>
        <taxon>Hyphomicrobiales</taxon>
        <taxon>Nitrobacteraceae</taxon>
        <taxon>Undibacter</taxon>
    </lineage>
</organism>
<keyword evidence="6 12" id="KW-0560">Oxidoreductase</keyword>
<keyword evidence="7 12" id="KW-0408">Iron</keyword>